<dbReference type="SMART" id="SM00474">
    <property type="entry name" value="35EXOc"/>
    <property type="match status" value="1"/>
</dbReference>
<evidence type="ECO:0000313" key="2">
    <source>
        <dbReference type="EMBL" id="PWL03388.1"/>
    </source>
</evidence>
<dbReference type="InterPro" id="IPR002562">
    <property type="entry name" value="3'-5'_exonuclease_dom"/>
</dbReference>
<protein>
    <submittedName>
        <fullName evidence="2">Ribonuclease D</fullName>
    </submittedName>
</protein>
<dbReference type="InterPro" id="IPR010997">
    <property type="entry name" value="HRDC-like_sf"/>
</dbReference>
<evidence type="ECO:0000313" key="3">
    <source>
        <dbReference type="Proteomes" id="UP000245523"/>
    </source>
</evidence>
<dbReference type="InterPro" id="IPR012337">
    <property type="entry name" value="RNaseH-like_sf"/>
</dbReference>
<dbReference type="EMBL" id="QGHD01000006">
    <property type="protein sequence ID" value="PWL03388.1"/>
    <property type="molecule type" value="Genomic_DNA"/>
</dbReference>
<name>A0ABX5LR21_9BACT</name>
<dbReference type="Gene3D" id="3.30.420.10">
    <property type="entry name" value="Ribonuclease H-like superfamily/Ribonuclease H"/>
    <property type="match status" value="1"/>
</dbReference>
<dbReference type="CDD" id="cd06142">
    <property type="entry name" value="RNaseD_exo"/>
    <property type="match status" value="1"/>
</dbReference>
<dbReference type="InterPro" id="IPR044876">
    <property type="entry name" value="HRDC_dom_sf"/>
</dbReference>
<evidence type="ECO:0000259" key="1">
    <source>
        <dbReference type="PROSITE" id="PS50967"/>
    </source>
</evidence>
<dbReference type="RefSeq" id="WP_109587316.1">
    <property type="nucleotide sequence ID" value="NZ_JAXEIU010000029.1"/>
</dbReference>
<sequence>MVNDPYILVEDEETLSALLEDLSHYEMAAVDTEADSMYHYNVRLCLVQITIGEHHYIVDPFAPIDIRPIFQTKAMNTLIFHGADYDLRMLWHTFRFSPKHIFDTMIAAKFLGEEGLGYASLVKKYFGVELPKDNQKSDWTTRPLPPDMCEYAIHDTFFLHELCARLGEQLQAQGKFQWMIESCNDLILRATQVKEEVDPWRVSGSFRLPPKALNILKQVWLWRENEAEKLDRPPYKVFGTELMLAIVRSASYSFPKLCENSLPKLPRNFTGERRSDFLQMLQNAMQIPESEWPEMQHKAPPPLTSPDGELIDTLKIWRNERAAELNLDESMLANRAQLIALASPIGSTWDDRYEAAHFLHWQRSIWNGILHTKLTATEEIL</sequence>
<dbReference type="Pfam" id="PF01612">
    <property type="entry name" value="DNA_pol_A_exo1"/>
    <property type="match status" value="1"/>
</dbReference>
<proteinExistence type="predicted"/>
<feature type="domain" description="HRDC" evidence="1">
    <location>
        <begin position="209"/>
        <end position="291"/>
    </location>
</feature>
<keyword evidence="3" id="KW-1185">Reference proteome</keyword>
<dbReference type="Pfam" id="PF00570">
    <property type="entry name" value="HRDC"/>
    <property type="match status" value="1"/>
</dbReference>
<dbReference type="PANTHER" id="PTHR47649:SF1">
    <property type="entry name" value="RIBONUCLEASE D"/>
    <property type="match status" value="1"/>
</dbReference>
<dbReference type="InterPro" id="IPR002121">
    <property type="entry name" value="HRDC_dom"/>
</dbReference>
<organism evidence="2 3">
    <name type="scientific">Hallerella porci</name>
    <dbReference type="NCBI Taxonomy" id="1945871"/>
    <lineage>
        <taxon>Bacteria</taxon>
        <taxon>Pseudomonadati</taxon>
        <taxon>Fibrobacterota</taxon>
        <taxon>Fibrobacteria</taxon>
        <taxon>Fibrobacterales</taxon>
        <taxon>Fibrobacteraceae</taxon>
        <taxon>Hallerella</taxon>
    </lineage>
</organism>
<dbReference type="Gene3D" id="1.10.150.80">
    <property type="entry name" value="HRDC domain"/>
    <property type="match status" value="1"/>
</dbReference>
<comment type="caution">
    <text evidence="2">The sequence shown here is derived from an EMBL/GenBank/DDBJ whole genome shotgun (WGS) entry which is preliminary data.</text>
</comment>
<dbReference type="SUPFAM" id="SSF53098">
    <property type="entry name" value="Ribonuclease H-like"/>
    <property type="match status" value="1"/>
</dbReference>
<reference evidence="2 3" key="1">
    <citation type="submission" date="2018-05" db="EMBL/GenBank/DDBJ databases">
        <title>Animal gut microbial communities from fecal samples from Wisconsin, USA.</title>
        <authorList>
            <person name="Neumann A."/>
        </authorList>
    </citation>
    <scope>NUCLEOTIDE SEQUENCE [LARGE SCALE GENOMIC DNA]</scope>
    <source>
        <strain evidence="2 3">UWS4</strain>
    </source>
</reference>
<dbReference type="Proteomes" id="UP000245523">
    <property type="component" value="Unassembled WGS sequence"/>
</dbReference>
<dbReference type="PROSITE" id="PS50967">
    <property type="entry name" value="HRDC"/>
    <property type="match status" value="1"/>
</dbReference>
<dbReference type="SUPFAM" id="SSF47819">
    <property type="entry name" value="HRDC-like"/>
    <property type="match status" value="1"/>
</dbReference>
<dbReference type="PANTHER" id="PTHR47649">
    <property type="entry name" value="RIBONUCLEASE D"/>
    <property type="match status" value="1"/>
</dbReference>
<dbReference type="InterPro" id="IPR051086">
    <property type="entry name" value="RNase_D-like"/>
</dbReference>
<gene>
    <name evidence="2" type="ORF">B0H50_10646</name>
</gene>
<accession>A0ABX5LR21</accession>
<dbReference type="InterPro" id="IPR036397">
    <property type="entry name" value="RNaseH_sf"/>
</dbReference>